<comment type="caution">
    <text evidence="1">The sequence shown here is derived from an EMBL/GenBank/DDBJ whole genome shotgun (WGS) entry which is preliminary data.</text>
</comment>
<organism evidence="1 2">
    <name type="scientific">Candidatus Buchananbacteria bacterium RBG_13_36_9</name>
    <dbReference type="NCBI Taxonomy" id="1797530"/>
    <lineage>
        <taxon>Bacteria</taxon>
        <taxon>Candidatus Buchananiibacteriota</taxon>
    </lineage>
</organism>
<evidence type="ECO:0000313" key="2">
    <source>
        <dbReference type="Proteomes" id="UP000176498"/>
    </source>
</evidence>
<accession>A0A1G1XNS6</accession>
<proteinExistence type="predicted"/>
<evidence type="ECO:0000313" key="1">
    <source>
        <dbReference type="EMBL" id="OGY41574.1"/>
    </source>
</evidence>
<gene>
    <name evidence="1" type="ORF">A2Y82_01110</name>
</gene>
<dbReference type="EMBL" id="MHHZ01000015">
    <property type="protein sequence ID" value="OGY41574.1"/>
    <property type="molecule type" value="Genomic_DNA"/>
</dbReference>
<reference evidence="1 2" key="1">
    <citation type="journal article" date="2016" name="Nat. Commun.">
        <title>Thousands of microbial genomes shed light on interconnected biogeochemical processes in an aquifer system.</title>
        <authorList>
            <person name="Anantharaman K."/>
            <person name="Brown C.T."/>
            <person name="Hug L.A."/>
            <person name="Sharon I."/>
            <person name="Castelle C.J."/>
            <person name="Probst A.J."/>
            <person name="Thomas B.C."/>
            <person name="Singh A."/>
            <person name="Wilkins M.J."/>
            <person name="Karaoz U."/>
            <person name="Brodie E.L."/>
            <person name="Williams K.H."/>
            <person name="Hubbard S.S."/>
            <person name="Banfield J.F."/>
        </authorList>
    </citation>
    <scope>NUCLEOTIDE SEQUENCE [LARGE SCALE GENOMIC DNA]</scope>
</reference>
<dbReference type="Proteomes" id="UP000176498">
    <property type="component" value="Unassembled WGS sequence"/>
</dbReference>
<protein>
    <recommendedName>
        <fullName evidence="3">PRC-barrel domain-containing protein</fullName>
    </recommendedName>
</protein>
<evidence type="ECO:0008006" key="3">
    <source>
        <dbReference type="Google" id="ProtNLM"/>
    </source>
</evidence>
<dbReference type="InterPro" id="IPR011033">
    <property type="entry name" value="PRC_barrel-like_sf"/>
</dbReference>
<name>A0A1G1XNS6_9BACT</name>
<sequence length="105" mass="11720">MLINQKQLKKVAVETQSGHFLGYISDIELETDTGVIERYYVKSLLSIPGLFKNKLLIHKNQIISFEPGKMVVEDSAIKEKAGSNAFKKVEAVERIEPAITSKLDG</sequence>
<dbReference type="AlphaFoldDB" id="A0A1G1XNS6"/>
<dbReference type="SUPFAM" id="SSF50346">
    <property type="entry name" value="PRC-barrel domain"/>
    <property type="match status" value="1"/>
</dbReference>